<keyword evidence="1" id="KW-0812">Transmembrane</keyword>
<evidence type="ECO:0000313" key="3">
    <source>
        <dbReference type="Proteomes" id="UP001430953"/>
    </source>
</evidence>
<dbReference type="AlphaFoldDB" id="A0AAW2GSH7"/>
<reference evidence="2 3" key="1">
    <citation type="submission" date="2023-03" db="EMBL/GenBank/DDBJ databases">
        <title>High recombination rates correlate with genetic variation in Cardiocondyla obscurior ants.</title>
        <authorList>
            <person name="Errbii M."/>
        </authorList>
    </citation>
    <scope>NUCLEOTIDE SEQUENCE [LARGE SCALE GENOMIC DNA]</scope>
    <source>
        <strain evidence="2">Alpha-2009</strain>
        <tissue evidence="2">Whole body</tissue>
    </source>
</reference>
<dbReference type="Proteomes" id="UP001430953">
    <property type="component" value="Unassembled WGS sequence"/>
</dbReference>
<gene>
    <name evidence="2" type="ORF">PUN28_002038</name>
</gene>
<feature type="transmembrane region" description="Helical" evidence="1">
    <location>
        <begin position="61"/>
        <end position="78"/>
    </location>
</feature>
<organism evidence="2 3">
    <name type="scientific">Cardiocondyla obscurior</name>
    <dbReference type="NCBI Taxonomy" id="286306"/>
    <lineage>
        <taxon>Eukaryota</taxon>
        <taxon>Metazoa</taxon>
        <taxon>Ecdysozoa</taxon>
        <taxon>Arthropoda</taxon>
        <taxon>Hexapoda</taxon>
        <taxon>Insecta</taxon>
        <taxon>Pterygota</taxon>
        <taxon>Neoptera</taxon>
        <taxon>Endopterygota</taxon>
        <taxon>Hymenoptera</taxon>
        <taxon>Apocrita</taxon>
        <taxon>Aculeata</taxon>
        <taxon>Formicoidea</taxon>
        <taxon>Formicidae</taxon>
        <taxon>Myrmicinae</taxon>
        <taxon>Cardiocondyla</taxon>
    </lineage>
</organism>
<proteinExistence type="predicted"/>
<accession>A0AAW2GSH7</accession>
<comment type="caution">
    <text evidence="2">The sequence shown here is derived from an EMBL/GenBank/DDBJ whole genome shotgun (WGS) entry which is preliminary data.</text>
</comment>
<evidence type="ECO:0000256" key="1">
    <source>
        <dbReference type="SAM" id="Phobius"/>
    </source>
</evidence>
<sequence length="136" mass="15828">MDGTRNFPSQGFAEAQPTVSDDKAWISHLTKGRIMLRPYGKILTAFGCAIILHPTRINQLLYFKVSTFFFAILNFLFFKENYRQSQKQDHGFQQILRTLERWLHGRMSTRKRAKFSDSRSFPTRVASMLSGKCQES</sequence>
<evidence type="ECO:0000313" key="2">
    <source>
        <dbReference type="EMBL" id="KAL0130153.1"/>
    </source>
</evidence>
<dbReference type="EMBL" id="JADYXP020000002">
    <property type="protein sequence ID" value="KAL0130153.1"/>
    <property type="molecule type" value="Genomic_DNA"/>
</dbReference>
<keyword evidence="1" id="KW-0472">Membrane</keyword>
<protein>
    <submittedName>
        <fullName evidence="2">Uncharacterized protein</fullName>
    </submittedName>
</protein>
<keyword evidence="3" id="KW-1185">Reference proteome</keyword>
<keyword evidence="1" id="KW-1133">Transmembrane helix</keyword>
<name>A0AAW2GSH7_9HYME</name>